<dbReference type="SUPFAM" id="SSF47459">
    <property type="entry name" value="HLH, helix-loop-helix DNA-binding domain"/>
    <property type="match status" value="1"/>
</dbReference>
<dbReference type="PANTHER" id="PTHR46055">
    <property type="entry name" value="CIRCADIAN LOCOMOTER OUTPUT CYCLES PROTEIN KAPUT"/>
    <property type="match status" value="1"/>
</dbReference>
<dbReference type="InterPro" id="IPR047230">
    <property type="entry name" value="CLOCK-like"/>
</dbReference>
<feature type="domain" description="BHLH" evidence="2">
    <location>
        <begin position="39"/>
        <end position="90"/>
    </location>
</feature>
<dbReference type="GO" id="GO:1990513">
    <property type="term" value="C:CLOCK-BMAL transcription complex"/>
    <property type="evidence" value="ECO:0007669"/>
    <property type="project" value="TreeGrafter"/>
</dbReference>
<name>A0A177AX43_9BILA</name>
<dbReference type="OrthoDB" id="7788762at2759"/>
<dbReference type="AlphaFoldDB" id="A0A177AX43"/>
<proteinExistence type="predicted"/>
<dbReference type="Proteomes" id="UP000078046">
    <property type="component" value="Unassembled WGS sequence"/>
</dbReference>
<keyword evidence="4" id="KW-1185">Reference proteome</keyword>
<evidence type="ECO:0000256" key="1">
    <source>
        <dbReference type="ARBA" id="ARBA00023242"/>
    </source>
</evidence>
<feature type="non-terminal residue" evidence="3">
    <location>
        <position position="147"/>
    </location>
</feature>
<accession>A0A177AX43</accession>
<dbReference type="InterPro" id="IPR036638">
    <property type="entry name" value="HLH_DNA-bd_sf"/>
</dbReference>
<gene>
    <name evidence="3" type="ORF">A3Q56_05690</name>
</gene>
<keyword evidence="1" id="KW-0539">Nucleus</keyword>
<dbReference type="EMBL" id="LWCA01000891">
    <property type="protein sequence ID" value="OAF66569.1"/>
    <property type="molecule type" value="Genomic_DNA"/>
</dbReference>
<evidence type="ECO:0000313" key="3">
    <source>
        <dbReference type="EMBL" id="OAF66569.1"/>
    </source>
</evidence>
<dbReference type="GO" id="GO:0000978">
    <property type="term" value="F:RNA polymerase II cis-regulatory region sequence-specific DNA binding"/>
    <property type="evidence" value="ECO:0007669"/>
    <property type="project" value="TreeGrafter"/>
</dbReference>
<dbReference type="GO" id="GO:0000981">
    <property type="term" value="F:DNA-binding transcription factor activity, RNA polymerase II-specific"/>
    <property type="evidence" value="ECO:0007669"/>
    <property type="project" value="InterPro"/>
</dbReference>
<dbReference type="GO" id="GO:0046983">
    <property type="term" value="F:protein dimerization activity"/>
    <property type="evidence" value="ECO:0007669"/>
    <property type="project" value="InterPro"/>
</dbReference>
<dbReference type="PANTHER" id="PTHR46055:SF3">
    <property type="entry name" value="CIRCADIAN LOCOMOTER OUTPUT CYCLES PROTEIN KAPUT"/>
    <property type="match status" value="1"/>
</dbReference>
<evidence type="ECO:0000259" key="2">
    <source>
        <dbReference type="PROSITE" id="PS50888"/>
    </source>
</evidence>
<comment type="caution">
    <text evidence="3">The sequence shown here is derived from an EMBL/GenBank/DDBJ whole genome shotgun (WGS) entry which is preliminary data.</text>
</comment>
<dbReference type="PROSITE" id="PS50888">
    <property type="entry name" value="BHLH"/>
    <property type="match status" value="1"/>
</dbReference>
<evidence type="ECO:0000313" key="4">
    <source>
        <dbReference type="Proteomes" id="UP000078046"/>
    </source>
</evidence>
<dbReference type="Gene3D" id="4.10.280.10">
    <property type="entry name" value="Helix-loop-helix DNA-binding domain"/>
    <property type="match status" value="1"/>
</dbReference>
<dbReference type="Pfam" id="PF00010">
    <property type="entry name" value="HLH"/>
    <property type="match status" value="1"/>
</dbReference>
<sequence>MDDGLIPKITKPITLDKKNADHTVFKEESPDITNKNALIRRISRNESEKYRRDRLNMCIGQLGKLVPCPGGKKIDKSGILRLAVNFLKIRHDIGVEKHYFGWKPSFISPILSEKLHDLVDGCLVCVSSKGDIIYTSKRITTTYGHDL</sequence>
<reference evidence="3 4" key="1">
    <citation type="submission" date="2016-04" db="EMBL/GenBank/DDBJ databases">
        <title>The genome of Intoshia linei affirms orthonectids as highly simplified spiralians.</title>
        <authorList>
            <person name="Mikhailov K.V."/>
            <person name="Slusarev G.S."/>
            <person name="Nikitin M.A."/>
            <person name="Logacheva M.D."/>
            <person name="Penin A."/>
            <person name="Aleoshin V."/>
            <person name="Panchin Y.V."/>
        </authorList>
    </citation>
    <scope>NUCLEOTIDE SEQUENCE [LARGE SCALE GENOMIC DNA]</scope>
    <source>
        <strain evidence="3">Intl2013</strain>
        <tissue evidence="3">Whole animal</tissue>
    </source>
</reference>
<organism evidence="3 4">
    <name type="scientific">Intoshia linei</name>
    <dbReference type="NCBI Taxonomy" id="1819745"/>
    <lineage>
        <taxon>Eukaryota</taxon>
        <taxon>Metazoa</taxon>
        <taxon>Spiralia</taxon>
        <taxon>Lophotrochozoa</taxon>
        <taxon>Mesozoa</taxon>
        <taxon>Orthonectida</taxon>
        <taxon>Rhopaluridae</taxon>
        <taxon>Intoshia</taxon>
    </lineage>
</organism>
<protein>
    <recommendedName>
        <fullName evidence="2">BHLH domain-containing protein</fullName>
    </recommendedName>
</protein>
<dbReference type="InterPro" id="IPR011598">
    <property type="entry name" value="bHLH_dom"/>
</dbReference>
<dbReference type="GO" id="GO:0032922">
    <property type="term" value="P:circadian regulation of gene expression"/>
    <property type="evidence" value="ECO:0007669"/>
    <property type="project" value="InterPro"/>
</dbReference>
<dbReference type="SMART" id="SM00353">
    <property type="entry name" value="HLH"/>
    <property type="match status" value="1"/>
</dbReference>